<dbReference type="InterPro" id="IPR032466">
    <property type="entry name" value="Metal_Hydrolase"/>
</dbReference>
<dbReference type="EMBL" id="QHJQ01000002">
    <property type="protein sequence ID" value="PXA05273.1"/>
    <property type="molecule type" value="Genomic_DNA"/>
</dbReference>
<organism evidence="2 3">
    <name type="scientific">Coraliomargarita sinensis</name>
    <dbReference type="NCBI Taxonomy" id="2174842"/>
    <lineage>
        <taxon>Bacteria</taxon>
        <taxon>Pseudomonadati</taxon>
        <taxon>Verrucomicrobiota</taxon>
        <taxon>Opitutia</taxon>
        <taxon>Puniceicoccales</taxon>
        <taxon>Coraliomargaritaceae</taxon>
        <taxon>Coraliomargarita</taxon>
    </lineage>
</organism>
<evidence type="ECO:0000259" key="1">
    <source>
        <dbReference type="Pfam" id="PF04909"/>
    </source>
</evidence>
<dbReference type="InterPro" id="IPR006680">
    <property type="entry name" value="Amidohydro-rel"/>
</dbReference>
<proteinExistence type="predicted"/>
<accession>A0A317ZM13</accession>
<reference evidence="2 3" key="1">
    <citation type="submission" date="2018-05" db="EMBL/GenBank/DDBJ databases">
        <title>Coraliomargarita sinensis sp. nov., isolated from a marine solar saltern.</title>
        <authorList>
            <person name="Zhou L.Y."/>
        </authorList>
    </citation>
    <scope>NUCLEOTIDE SEQUENCE [LARGE SCALE GENOMIC DNA]</scope>
    <source>
        <strain evidence="2 3">WN38</strain>
    </source>
</reference>
<name>A0A317ZM13_9BACT</name>
<dbReference type="Proteomes" id="UP000247099">
    <property type="component" value="Unassembled WGS sequence"/>
</dbReference>
<keyword evidence="3" id="KW-1185">Reference proteome</keyword>
<dbReference type="InParanoid" id="A0A317ZM13"/>
<dbReference type="Pfam" id="PF04909">
    <property type="entry name" value="Amidohydro_2"/>
    <property type="match status" value="1"/>
</dbReference>
<evidence type="ECO:0000313" key="3">
    <source>
        <dbReference type="Proteomes" id="UP000247099"/>
    </source>
</evidence>
<dbReference type="GO" id="GO:0016787">
    <property type="term" value="F:hydrolase activity"/>
    <property type="evidence" value="ECO:0007669"/>
    <property type="project" value="InterPro"/>
</dbReference>
<gene>
    <name evidence="2" type="ORF">DDZ13_03975</name>
</gene>
<sequence>MAVFPSFLRTCPSFVPYLNLYADISCTAGRGMFTDNNVEAAREFYLKHQDKLLFGSDCGWWSFRMGLKPEFAYIDTLELPEEVENKVLRGNSEKLFPLKNSFKVGIGGHSFFFRPSRPLVRN</sequence>
<dbReference type="AlphaFoldDB" id="A0A317ZM13"/>
<feature type="domain" description="Amidohydrolase-related" evidence="1">
    <location>
        <begin position="19"/>
        <end position="98"/>
    </location>
</feature>
<comment type="caution">
    <text evidence="2">The sequence shown here is derived from an EMBL/GenBank/DDBJ whole genome shotgun (WGS) entry which is preliminary data.</text>
</comment>
<evidence type="ECO:0000313" key="2">
    <source>
        <dbReference type="EMBL" id="PXA05273.1"/>
    </source>
</evidence>
<protein>
    <recommendedName>
        <fullName evidence="1">Amidohydrolase-related domain-containing protein</fullName>
    </recommendedName>
</protein>
<dbReference type="SUPFAM" id="SSF51556">
    <property type="entry name" value="Metallo-dependent hydrolases"/>
    <property type="match status" value="1"/>
</dbReference>
<dbReference type="RefSeq" id="WP_110130277.1">
    <property type="nucleotide sequence ID" value="NZ_QHJQ01000002.1"/>
</dbReference>
<dbReference type="Gene3D" id="3.20.20.140">
    <property type="entry name" value="Metal-dependent hydrolases"/>
    <property type="match status" value="1"/>
</dbReference>